<dbReference type="InParanoid" id="F2UHI4"/>
<dbReference type="KEGG" id="sre:PTSG_12621"/>
<gene>
    <name evidence="2" type="ORF">PTSG_12621</name>
</gene>
<proteinExistence type="predicted"/>
<keyword evidence="3" id="KW-1185">Reference proteome</keyword>
<accession>F2UHI4</accession>
<feature type="compositionally biased region" description="Basic residues" evidence="1">
    <location>
        <begin position="85"/>
        <end position="108"/>
    </location>
</feature>
<dbReference type="EMBL" id="GL832974">
    <property type="protein sequence ID" value="EGD76583.1"/>
    <property type="molecule type" value="Genomic_DNA"/>
</dbReference>
<feature type="region of interest" description="Disordered" evidence="1">
    <location>
        <begin position="77"/>
        <end position="168"/>
    </location>
</feature>
<dbReference type="RefSeq" id="XP_004991497.1">
    <property type="nucleotide sequence ID" value="XM_004991440.1"/>
</dbReference>
<reference evidence="2" key="1">
    <citation type="submission" date="2009-08" db="EMBL/GenBank/DDBJ databases">
        <title>Annotation of Salpingoeca rosetta.</title>
        <authorList>
            <consortium name="The Broad Institute Genome Sequencing Platform"/>
            <person name="Russ C."/>
            <person name="Cuomo C."/>
            <person name="Burger G."/>
            <person name="Gray M.W."/>
            <person name="Holland P.W.H."/>
            <person name="King N."/>
            <person name="Lang F.B.F."/>
            <person name="Roger A.J."/>
            <person name="Ruiz-Trillo I."/>
            <person name="Young S.K."/>
            <person name="Zeng Q."/>
            <person name="Gargeya S."/>
            <person name="Alvarado L."/>
            <person name="Berlin A."/>
            <person name="Chapman S.B."/>
            <person name="Chen Z."/>
            <person name="Freedman E."/>
            <person name="Gellesch M."/>
            <person name="Goldberg J."/>
            <person name="Griggs A."/>
            <person name="Gujja S."/>
            <person name="Heilman E."/>
            <person name="Heiman D."/>
            <person name="Howarth C."/>
            <person name="Mehta T."/>
            <person name="Neiman D."/>
            <person name="Pearson M."/>
            <person name="Roberts A."/>
            <person name="Saif S."/>
            <person name="Shea T."/>
            <person name="Shenoy N."/>
            <person name="Sisk P."/>
            <person name="Stolte C."/>
            <person name="Sykes S."/>
            <person name="White J."/>
            <person name="Yandava C."/>
            <person name="Haas B."/>
            <person name="Nusbaum C."/>
            <person name="Birren B."/>
        </authorList>
    </citation>
    <scope>NUCLEOTIDE SEQUENCE [LARGE SCALE GENOMIC DNA]</scope>
    <source>
        <strain evidence="2">ATCC 50818</strain>
    </source>
</reference>
<name>F2UHI4_SALR5</name>
<dbReference type="GeneID" id="16072057"/>
<evidence type="ECO:0000313" key="3">
    <source>
        <dbReference type="Proteomes" id="UP000007799"/>
    </source>
</evidence>
<feature type="compositionally biased region" description="Low complexity" evidence="1">
    <location>
        <begin position="148"/>
        <end position="157"/>
    </location>
</feature>
<organism evidence="3">
    <name type="scientific">Salpingoeca rosetta (strain ATCC 50818 / BSB-021)</name>
    <dbReference type="NCBI Taxonomy" id="946362"/>
    <lineage>
        <taxon>Eukaryota</taxon>
        <taxon>Choanoflagellata</taxon>
        <taxon>Craspedida</taxon>
        <taxon>Salpingoecidae</taxon>
        <taxon>Salpingoeca</taxon>
    </lineage>
</organism>
<protein>
    <submittedName>
        <fullName evidence="2">Uncharacterized protein</fullName>
    </submittedName>
</protein>
<evidence type="ECO:0000313" key="2">
    <source>
        <dbReference type="EMBL" id="EGD76583.1"/>
    </source>
</evidence>
<evidence type="ECO:0000256" key="1">
    <source>
        <dbReference type="SAM" id="MobiDB-lite"/>
    </source>
</evidence>
<dbReference type="Proteomes" id="UP000007799">
    <property type="component" value="Unassembled WGS sequence"/>
</dbReference>
<dbReference type="AlphaFoldDB" id="F2UHI4"/>
<sequence length="251" mass="27521">MSAEVSNEAGGRGGDNNHQLKAGKAREDSSALLVWQEVEALAQQVDQESVVVLATMSIMPEKIQTLLKCLTLLLGMGPGLPSPGKAKRKKKKKKKKQVRTKAQHKQHTTTKTDTATKNKASKEQAQNDSSRSSSSSTEDHDGDDADESSGSSSSSSSDSDHSGESGSWYGHEHHSGAFVECARDLLKKSFFTSILLETRQTFCPQHNLERARKELTHLDKHSMFGLSRAAGFIYTWCIAVAYHPQPLPSRR</sequence>
<feature type="region of interest" description="Disordered" evidence="1">
    <location>
        <begin position="1"/>
        <end position="24"/>
    </location>
</feature>